<keyword evidence="11" id="KW-1185">Reference proteome</keyword>
<dbReference type="OrthoDB" id="191192at2759"/>
<evidence type="ECO:0000256" key="1">
    <source>
        <dbReference type="ARBA" id="ARBA00008985"/>
    </source>
</evidence>
<feature type="domain" description="Protein N-terminal glutamine amidohydrolase alpha beta roll" evidence="9">
    <location>
        <begin position="26"/>
        <end position="73"/>
    </location>
</feature>
<feature type="domain" description="Protein N-terminal glutamine amidohydrolase alpha beta roll" evidence="9">
    <location>
        <begin position="92"/>
        <end position="260"/>
    </location>
</feature>
<reference evidence="10 11" key="1">
    <citation type="journal article" date="2014" name="PLoS Genet.">
        <title>Analysis of the Phlebiopsis gigantea genome, transcriptome and secretome provides insight into its pioneer colonization strategies of wood.</title>
        <authorList>
            <person name="Hori C."/>
            <person name="Ishida T."/>
            <person name="Igarashi K."/>
            <person name="Samejima M."/>
            <person name="Suzuki H."/>
            <person name="Master E."/>
            <person name="Ferreira P."/>
            <person name="Ruiz-Duenas F.J."/>
            <person name="Held B."/>
            <person name="Canessa P."/>
            <person name="Larrondo L.F."/>
            <person name="Schmoll M."/>
            <person name="Druzhinina I.S."/>
            <person name="Kubicek C.P."/>
            <person name="Gaskell J.A."/>
            <person name="Kersten P."/>
            <person name="St John F."/>
            <person name="Glasner J."/>
            <person name="Sabat G."/>
            <person name="Splinter BonDurant S."/>
            <person name="Syed K."/>
            <person name="Yadav J."/>
            <person name="Mgbeahuruike A.C."/>
            <person name="Kovalchuk A."/>
            <person name="Asiegbu F.O."/>
            <person name="Lackner G."/>
            <person name="Hoffmeister D."/>
            <person name="Rencoret J."/>
            <person name="Gutierrez A."/>
            <person name="Sun H."/>
            <person name="Lindquist E."/>
            <person name="Barry K."/>
            <person name="Riley R."/>
            <person name="Grigoriev I.V."/>
            <person name="Henrissat B."/>
            <person name="Kues U."/>
            <person name="Berka R.M."/>
            <person name="Martinez A.T."/>
            <person name="Covert S.F."/>
            <person name="Blanchette R.A."/>
            <person name="Cullen D."/>
        </authorList>
    </citation>
    <scope>NUCLEOTIDE SEQUENCE [LARGE SCALE GENOMIC DNA]</scope>
    <source>
        <strain evidence="10 11">11061_1 CR5-6</strain>
    </source>
</reference>
<dbReference type="Proteomes" id="UP000053257">
    <property type="component" value="Unassembled WGS sequence"/>
</dbReference>
<dbReference type="GO" id="GO:0008418">
    <property type="term" value="F:protein-N-terminal asparagine amidohydrolase activity"/>
    <property type="evidence" value="ECO:0007669"/>
    <property type="project" value="UniProtKB-UniRule"/>
</dbReference>
<comment type="catalytic activity">
    <reaction evidence="7 8">
        <text>N-terminal L-glutaminyl-[protein] + H2O = N-terminal L-glutamyl-[protein] + NH4(+)</text>
        <dbReference type="Rhea" id="RHEA:50680"/>
        <dbReference type="Rhea" id="RHEA-COMP:12668"/>
        <dbReference type="Rhea" id="RHEA-COMP:12777"/>
        <dbReference type="ChEBI" id="CHEBI:15377"/>
        <dbReference type="ChEBI" id="CHEBI:28938"/>
        <dbReference type="ChEBI" id="CHEBI:64721"/>
        <dbReference type="ChEBI" id="CHEBI:64722"/>
        <dbReference type="EC" id="3.5.1.122"/>
    </reaction>
</comment>
<dbReference type="PANTHER" id="PTHR13035:SF0">
    <property type="entry name" value="PROTEIN N-TERMINAL GLUTAMINE AMIDOHYDROLASE"/>
    <property type="match status" value="1"/>
</dbReference>
<evidence type="ECO:0000256" key="7">
    <source>
        <dbReference type="ARBA" id="ARBA00048768"/>
    </source>
</evidence>
<proteinExistence type="inferred from homology"/>
<comment type="function">
    <text evidence="8">Mediates the side-chain deamidation of N-terminal glutamine residues to glutamate, an important step in N-end rule pathway of protein degradation. Conversion of the resulting N-terminal glutamine to glutamate renders the protein susceptible to arginylation, polyubiquitination and degradation as specified by the N-end rule. Does not act on substrates with internal or C-terminal glutamine and does not act on non-glutamine residues in any position.</text>
</comment>
<dbReference type="InterPro" id="IPR039733">
    <property type="entry name" value="NTAQ1"/>
</dbReference>
<organism evidence="10 11">
    <name type="scientific">Phlebiopsis gigantea (strain 11061_1 CR5-6)</name>
    <name type="common">White-rot fungus</name>
    <name type="synonym">Peniophora gigantea</name>
    <dbReference type="NCBI Taxonomy" id="745531"/>
    <lineage>
        <taxon>Eukaryota</taxon>
        <taxon>Fungi</taxon>
        <taxon>Dikarya</taxon>
        <taxon>Basidiomycota</taxon>
        <taxon>Agaricomycotina</taxon>
        <taxon>Agaricomycetes</taxon>
        <taxon>Polyporales</taxon>
        <taxon>Phanerochaetaceae</taxon>
        <taxon>Phlebiopsis</taxon>
    </lineage>
</organism>
<evidence type="ECO:0000256" key="8">
    <source>
        <dbReference type="RuleBase" id="RU367082"/>
    </source>
</evidence>
<protein>
    <recommendedName>
        <fullName evidence="4 8">Protein N-terminal glutamine amidohydrolase</fullName>
        <ecNumber evidence="3 8">3.5.1.122</ecNumber>
    </recommendedName>
    <alternativeName>
        <fullName evidence="6 8">Protein NH2-terminal glutamine deamidase</fullName>
    </alternativeName>
</protein>
<dbReference type="PANTHER" id="PTHR13035">
    <property type="entry name" value="PROTEIN N-TERMINAL GLUTAMINE AMIDOHYDROLASE"/>
    <property type="match status" value="1"/>
</dbReference>
<dbReference type="EMBL" id="KN840487">
    <property type="protein sequence ID" value="KIP07969.1"/>
    <property type="molecule type" value="Genomic_DNA"/>
</dbReference>
<evidence type="ECO:0000256" key="5">
    <source>
        <dbReference type="ARBA" id="ARBA00022801"/>
    </source>
</evidence>
<name>A0A0C3NRZ9_PHLG1</name>
<evidence type="ECO:0000313" key="10">
    <source>
        <dbReference type="EMBL" id="KIP07969.1"/>
    </source>
</evidence>
<gene>
    <name evidence="10" type="ORF">PHLGIDRAFT_35193</name>
</gene>
<evidence type="ECO:0000256" key="6">
    <source>
        <dbReference type="ARBA" id="ARBA00029677"/>
    </source>
</evidence>
<dbReference type="GO" id="GO:0005634">
    <property type="term" value="C:nucleus"/>
    <property type="evidence" value="ECO:0007669"/>
    <property type="project" value="TreeGrafter"/>
</dbReference>
<dbReference type="GO" id="GO:0005829">
    <property type="term" value="C:cytosol"/>
    <property type="evidence" value="ECO:0007669"/>
    <property type="project" value="TreeGrafter"/>
</dbReference>
<dbReference type="AlphaFoldDB" id="A0A0C3NRZ9"/>
<comment type="subunit">
    <text evidence="2 8">Monomer.</text>
</comment>
<sequence length="267" mass="29529">MNVIPSHHGSNDGPVTPPPIPSSCAYTRCYCEENIYLLADALGRHPDVASQDPRTPSLWDPYVVFISNHQKTHQRTRVLREKYTRADGLWARQAALWHQKAAEGPVVWDYHVVLVLRPRARASRGGETAASCWVYDRDSRCALPSTARDYMGQTFPYACADGGAIPERYVSLFRVVPAEEYLDNFVSDRSHMGADAAYAAPPPPYPPLRGRRVTDDTLQTNLMSSFVAMGAQSEGASGAPAADIKEAQTYGEVLGMSEFLAWLWLVA</sequence>
<evidence type="ECO:0000259" key="9">
    <source>
        <dbReference type="Pfam" id="PF09764"/>
    </source>
</evidence>
<dbReference type="Gene3D" id="3.10.620.10">
    <property type="entry name" value="Protein N-terminal glutamine amidohydrolase, alpha beta roll"/>
    <property type="match status" value="1"/>
</dbReference>
<keyword evidence="5 8" id="KW-0378">Hydrolase</keyword>
<comment type="similarity">
    <text evidence="1 8">Belongs to the NTAQ1 family.</text>
</comment>
<dbReference type="GO" id="GO:0070773">
    <property type="term" value="F:protein-N-terminal glutamine amidohydrolase activity"/>
    <property type="evidence" value="ECO:0007669"/>
    <property type="project" value="UniProtKB-UniRule"/>
</dbReference>
<dbReference type="InterPro" id="IPR037132">
    <property type="entry name" value="N_Gln_amidohydro_ab_roll_sf"/>
</dbReference>
<evidence type="ECO:0000256" key="3">
    <source>
        <dbReference type="ARBA" id="ARBA00012718"/>
    </source>
</evidence>
<evidence type="ECO:0000256" key="4">
    <source>
        <dbReference type="ARBA" id="ARBA00021247"/>
    </source>
</evidence>
<accession>A0A0C3NRZ9</accession>
<dbReference type="EC" id="3.5.1.122" evidence="3 8"/>
<dbReference type="InterPro" id="IPR023128">
    <property type="entry name" value="Prot_N_Gln_amidohydro_ab_roll"/>
</dbReference>
<evidence type="ECO:0000256" key="2">
    <source>
        <dbReference type="ARBA" id="ARBA00011245"/>
    </source>
</evidence>
<evidence type="ECO:0000313" key="11">
    <source>
        <dbReference type="Proteomes" id="UP000053257"/>
    </source>
</evidence>
<dbReference type="Pfam" id="PF09764">
    <property type="entry name" value="Nt_Gln_amidase"/>
    <property type="match status" value="2"/>
</dbReference>
<dbReference type="HOGENOM" id="CLU_091083_0_0_1"/>